<dbReference type="Gene3D" id="3.40.50.880">
    <property type="match status" value="1"/>
</dbReference>
<accession>A0ABY2M1X7</accession>
<evidence type="ECO:0000256" key="2">
    <source>
        <dbReference type="ARBA" id="ARBA00023239"/>
    </source>
</evidence>
<evidence type="ECO:0000313" key="6">
    <source>
        <dbReference type="Proteomes" id="UP000298200"/>
    </source>
</evidence>
<protein>
    <submittedName>
        <fullName evidence="5">Type 1 glutamine amidotransferase domain-containing protein</fullName>
    </submittedName>
</protein>
<dbReference type="RefSeq" id="WP_135634750.1">
    <property type="nucleotide sequence ID" value="NZ_RQFU01000012.1"/>
</dbReference>
<reference evidence="6" key="1">
    <citation type="journal article" date="2019" name="PLoS Negl. Trop. Dis.">
        <title>Revisiting the worldwide diversity of Leptospira species in the environment.</title>
        <authorList>
            <person name="Vincent A.T."/>
            <person name="Schiettekatte O."/>
            <person name="Bourhy P."/>
            <person name="Veyrier F.J."/>
            <person name="Picardeau M."/>
        </authorList>
    </citation>
    <scope>NUCLEOTIDE SEQUENCE [LARGE SCALE GENOMIC DNA]</scope>
    <source>
        <strain evidence="6">201800272</strain>
    </source>
</reference>
<dbReference type="SUPFAM" id="SSF52317">
    <property type="entry name" value="Class I glutamine amidotransferase-like"/>
    <property type="match status" value="1"/>
</dbReference>
<gene>
    <name evidence="5" type="ORF">EHQ46_07745</name>
</gene>
<name>A0ABY2M1X7_9LEPT</name>
<dbReference type="Proteomes" id="UP000298200">
    <property type="component" value="Unassembled WGS sequence"/>
</dbReference>
<dbReference type="Pfam" id="PF01965">
    <property type="entry name" value="DJ-1_PfpI"/>
    <property type="match status" value="1"/>
</dbReference>
<dbReference type="InterPro" id="IPR050325">
    <property type="entry name" value="Prot/Nucl_acid_deglycase"/>
</dbReference>
<keyword evidence="1" id="KW-0346">Stress response</keyword>
<comment type="similarity">
    <text evidence="3">Belongs to the peptidase C56 family. HSP31-like subfamily.</text>
</comment>
<keyword evidence="2" id="KW-0456">Lyase</keyword>
<comment type="caution">
    <text evidence="5">The sequence shown here is derived from an EMBL/GenBank/DDBJ whole genome shotgun (WGS) entry which is preliminary data.</text>
</comment>
<sequence length="275" mass="30454">MKLILHTLFVLILFPFAFCIGNHSPVETKSYVHFHGAPNKGKILMVLSSPSISKQTGWPIGFWAAELTHPMRVFQEAGYSIDLASTQGGKVEMDSYSNPTDPSGYSSHDVISLGYLQKKEFIQSLLNTKKLSDVKENEYDAIFLVGGQGPMYTYKGNDSLQKLFVSFYENNKPAAAVCHSTTILLETKKSNGELLVTGKTWTGFADAEEDFADKAVGQKIQPYRIETEAKKLQNTTFKVAEPFSSYAIRDGYLITGQQQNSGEAAAKLLLQTLNK</sequence>
<evidence type="ECO:0000256" key="1">
    <source>
        <dbReference type="ARBA" id="ARBA00023016"/>
    </source>
</evidence>
<dbReference type="CDD" id="cd03141">
    <property type="entry name" value="GATase1_Hsp31_like"/>
    <property type="match status" value="1"/>
</dbReference>
<dbReference type="InterPro" id="IPR002818">
    <property type="entry name" value="DJ-1/PfpI"/>
</dbReference>
<proteinExistence type="inferred from homology"/>
<evidence type="ECO:0000313" key="5">
    <source>
        <dbReference type="EMBL" id="TGL21736.1"/>
    </source>
</evidence>
<evidence type="ECO:0000259" key="4">
    <source>
        <dbReference type="Pfam" id="PF01965"/>
    </source>
</evidence>
<dbReference type="EMBL" id="RQFU01000012">
    <property type="protein sequence ID" value="TGL21736.1"/>
    <property type="molecule type" value="Genomic_DNA"/>
</dbReference>
<keyword evidence="6" id="KW-1185">Reference proteome</keyword>
<dbReference type="PANTHER" id="PTHR48094">
    <property type="entry name" value="PROTEIN/NUCLEIC ACID DEGLYCASE DJ-1-RELATED"/>
    <property type="match status" value="1"/>
</dbReference>
<organism evidence="5 6">
    <name type="scientific">Leptospira yanagawae</name>
    <dbReference type="NCBI Taxonomy" id="293069"/>
    <lineage>
        <taxon>Bacteria</taxon>
        <taxon>Pseudomonadati</taxon>
        <taxon>Spirochaetota</taxon>
        <taxon>Spirochaetia</taxon>
        <taxon>Leptospirales</taxon>
        <taxon>Leptospiraceae</taxon>
        <taxon>Leptospira</taxon>
    </lineage>
</organism>
<dbReference type="PANTHER" id="PTHR48094:SF11">
    <property type="entry name" value="GLUTATHIONE-INDEPENDENT GLYOXALASE HSP31-RELATED"/>
    <property type="match status" value="1"/>
</dbReference>
<keyword evidence="5" id="KW-0315">Glutamine amidotransferase</keyword>
<feature type="domain" description="DJ-1/PfpI" evidence="4">
    <location>
        <begin position="64"/>
        <end position="258"/>
    </location>
</feature>
<evidence type="ECO:0000256" key="3">
    <source>
        <dbReference type="ARBA" id="ARBA00038493"/>
    </source>
</evidence>
<dbReference type="InterPro" id="IPR029062">
    <property type="entry name" value="Class_I_gatase-like"/>
</dbReference>